<dbReference type="Pfam" id="PF13304">
    <property type="entry name" value="AAA_21"/>
    <property type="match status" value="1"/>
</dbReference>
<accession>A0ABW5L8Q6</accession>
<dbReference type="EMBL" id="JBHULE010000002">
    <property type="protein sequence ID" value="MFD2561270.1"/>
    <property type="molecule type" value="Genomic_DNA"/>
</dbReference>
<keyword evidence="3" id="KW-1185">Reference proteome</keyword>
<dbReference type="Gene3D" id="3.40.50.300">
    <property type="entry name" value="P-loop containing nucleotide triphosphate hydrolases"/>
    <property type="match status" value="1"/>
</dbReference>
<dbReference type="Proteomes" id="UP001597319">
    <property type="component" value="Unassembled WGS sequence"/>
</dbReference>
<sequence>MSDFKLIAIKTGNKLSKEEFSPVNPINWTPKENHNFLKNLEHNTPFLFFNDYSISDDSNVLTHNVENSIPNLYQLRNNYRTNIEVSSIVGKNGSGKSSLIEILYLAIHNLAIQLEILYDSDKNLVIESQNYLRCELFFLIDEKTSYKLKFQFDDSKRECYLFKSKKEGNVFKYKNEPDNLKKEDLVNLFYTISVNYSIYGLNSQQIGSWITHLFHKNDSYQTPLVINPMRTEGNFDINRENYLFKYRLLSNSVLKYKDQKTDVEIIEDIKLAELIFKLDRSKIKVLESEKKYYDRGKERALKEKTIEELLKESNLGFNIEKLVVLAIKHILGAEYIETNKIVYEKEVQLYIVKKLYRIAFNYNKYWDYLEFGTYSKPIMFETSFNKSKFIDYLKKLSDDHTHITLKLRQALNYILNNPLKTFTPDNSKTRYWFDSNLTGKIYRIPFNQFAEKLLEFSDKIINCLPPSLFKIIINVYKDDREDYFDISTLSSGELQLMQSVQSSIYHLNNLDSYHYSKDIKYKNVLMLFDEIELYFHPEYQRKIVSHLISEIDKLKLKLIKNIHIIYITHSPFVLSDIPHTNQLNLNAGSPFPVTEKTFAANIYELLQSTFYLDSNIGDYSEKVIDIVLNKLNAILDAQESTATKKLINSLKEEFIKQNYLSIIQLIGDRIVRNKLLDMHYKCFPENNSSKKAFLESQIEKFQLELKKLN</sequence>
<gene>
    <name evidence="2" type="ORF">ACFSR1_01235</name>
</gene>
<proteinExistence type="predicted"/>
<evidence type="ECO:0000259" key="1">
    <source>
        <dbReference type="Pfam" id="PF13304"/>
    </source>
</evidence>
<dbReference type="SUPFAM" id="SSF52540">
    <property type="entry name" value="P-loop containing nucleoside triphosphate hydrolases"/>
    <property type="match status" value="1"/>
</dbReference>
<comment type="caution">
    <text evidence="2">The sequence shown here is derived from an EMBL/GenBank/DDBJ whole genome shotgun (WGS) entry which is preliminary data.</text>
</comment>
<feature type="domain" description="ATPase AAA-type core" evidence="1">
    <location>
        <begin position="482"/>
        <end position="575"/>
    </location>
</feature>
<dbReference type="InterPro" id="IPR027417">
    <property type="entry name" value="P-loop_NTPase"/>
</dbReference>
<dbReference type="InterPro" id="IPR003959">
    <property type="entry name" value="ATPase_AAA_core"/>
</dbReference>
<evidence type="ECO:0000313" key="2">
    <source>
        <dbReference type="EMBL" id="MFD2561270.1"/>
    </source>
</evidence>
<organism evidence="2 3">
    <name type="scientific">Aquimarina rubra</name>
    <dbReference type="NCBI Taxonomy" id="1920033"/>
    <lineage>
        <taxon>Bacteria</taxon>
        <taxon>Pseudomonadati</taxon>
        <taxon>Bacteroidota</taxon>
        <taxon>Flavobacteriia</taxon>
        <taxon>Flavobacteriales</taxon>
        <taxon>Flavobacteriaceae</taxon>
        <taxon>Aquimarina</taxon>
    </lineage>
</organism>
<protein>
    <recommendedName>
        <fullName evidence="1">ATPase AAA-type core domain-containing protein</fullName>
    </recommendedName>
</protein>
<name>A0ABW5L8Q6_9FLAO</name>
<dbReference type="RefSeq" id="WP_378288836.1">
    <property type="nucleotide sequence ID" value="NZ_JBHULE010000002.1"/>
</dbReference>
<evidence type="ECO:0000313" key="3">
    <source>
        <dbReference type="Proteomes" id="UP001597319"/>
    </source>
</evidence>
<reference evidence="3" key="1">
    <citation type="journal article" date="2019" name="Int. J. Syst. Evol. Microbiol.">
        <title>The Global Catalogue of Microorganisms (GCM) 10K type strain sequencing project: providing services to taxonomists for standard genome sequencing and annotation.</title>
        <authorList>
            <consortium name="The Broad Institute Genomics Platform"/>
            <consortium name="The Broad Institute Genome Sequencing Center for Infectious Disease"/>
            <person name="Wu L."/>
            <person name="Ma J."/>
        </authorList>
    </citation>
    <scope>NUCLEOTIDE SEQUENCE [LARGE SCALE GENOMIC DNA]</scope>
    <source>
        <strain evidence="3">KCTC 52274</strain>
    </source>
</reference>